<keyword evidence="2" id="KW-1185">Reference proteome</keyword>
<evidence type="ECO:0000313" key="2">
    <source>
        <dbReference type="Proteomes" id="UP001055072"/>
    </source>
</evidence>
<dbReference type="EMBL" id="MU274903">
    <property type="protein sequence ID" value="KAI0092780.1"/>
    <property type="molecule type" value="Genomic_DNA"/>
</dbReference>
<accession>A0ACB8UEQ0</accession>
<name>A0ACB8UEQ0_9APHY</name>
<evidence type="ECO:0000313" key="1">
    <source>
        <dbReference type="EMBL" id="KAI0092780.1"/>
    </source>
</evidence>
<reference evidence="1" key="1">
    <citation type="journal article" date="2021" name="Environ. Microbiol.">
        <title>Gene family expansions and transcriptome signatures uncover fungal adaptations to wood decay.</title>
        <authorList>
            <person name="Hage H."/>
            <person name="Miyauchi S."/>
            <person name="Viragh M."/>
            <person name="Drula E."/>
            <person name="Min B."/>
            <person name="Chaduli D."/>
            <person name="Navarro D."/>
            <person name="Favel A."/>
            <person name="Norest M."/>
            <person name="Lesage-Meessen L."/>
            <person name="Balint B."/>
            <person name="Merenyi Z."/>
            <person name="de Eugenio L."/>
            <person name="Morin E."/>
            <person name="Martinez A.T."/>
            <person name="Baldrian P."/>
            <person name="Stursova M."/>
            <person name="Martinez M.J."/>
            <person name="Novotny C."/>
            <person name="Magnuson J.K."/>
            <person name="Spatafora J.W."/>
            <person name="Maurice S."/>
            <person name="Pangilinan J."/>
            <person name="Andreopoulos W."/>
            <person name="LaButti K."/>
            <person name="Hundley H."/>
            <person name="Na H."/>
            <person name="Kuo A."/>
            <person name="Barry K."/>
            <person name="Lipzen A."/>
            <person name="Henrissat B."/>
            <person name="Riley R."/>
            <person name="Ahrendt S."/>
            <person name="Nagy L.G."/>
            <person name="Grigoriev I.V."/>
            <person name="Martin F."/>
            <person name="Rosso M.N."/>
        </authorList>
    </citation>
    <scope>NUCLEOTIDE SEQUENCE</scope>
    <source>
        <strain evidence="1">CBS 384.51</strain>
    </source>
</reference>
<protein>
    <submittedName>
        <fullName evidence="1">Uncharacterized protein</fullName>
    </submittedName>
</protein>
<comment type="caution">
    <text evidence="1">The sequence shown here is derived from an EMBL/GenBank/DDBJ whole genome shotgun (WGS) entry which is preliminary data.</text>
</comment>
<proteinExistence type="predicted"/>
<organism evidence="1 2">
    <name type="scientific">Irpex rosettiformis</name>
    <dbReference type="NCBI Taxonomy" id="378272"/>
    <lineage>
        <taxon>Eukaryota</taxon>
        <taxon>Fungi</taxon>
        <taxon>Dikarya</taxon>
        <taxon>Basidiomycota</taxon>
        <taxon>Agaricomycotina</taxon>
        <taxon>Agaricomycetes</taxon>
        <taxon>Polyporales</taxon>
        <taxon>Irpicaceae</taxon>
        <taxon>Irpex</taxon>
    </lineage>
</organism>
<sequence>MASDPKCRRSLPVVFNRSLPNTGRTDVTVFVATDGTGQLLVVLDRRPESPSRRLRRARVRQTTNASYACPTSITSDFILVSAKPARGRHCVVNPVGGSGDSCPRAQVMFSCRLFSTGTAAAELPSCPTYMRIDVINTYRRGCTGELSRPGNNGQKTALREVITSS</sequence>
<gene>
    <name evidence="1" type="ORF">BDY19DRAFT_505617</name>
</gene>
<dbReference type="Proteomes" id="UP001055072">
    <property type="component" value="Unassembled WGS sequence"/>
</dbReference>